<evidence type="ECO:0000256" key="1">
    <source>
        <dbReference type="SAM" id="MobiDB-lite"/>
    </source>
</evidence>
<reference evidence="2 3" key="1">
    <citation type="journal article" date="2018" name="Nat. Ecol. Evol.">
        <title>Shark genomes provide insights into elasmobranch evolution and the origin of vertebrates.</title>
        <authorList>
            <person name="Hara Y"/>
            <person name="Yamaguchi K"/>
            <person name="Onimaru K"/>
            <person name="Kadota M"/>
            <person name="Koyanagi M"/>
            <person name="Keeley SD"/>
            <person name="Tatsumi K"/>
            <person name="Tanaka K"/>
            <person name="Motone F"/>
            <person name="Kageyama Y"/>
            <person name="Nozu R"/>
            <person name="Adachi N"/>
            <person name="Nishimura O"/>
            <person name="Nakagawa R"/>
            <person name="Tanegashima C"/>
            <person name="Kiyatake I"/>
            <person name="Matsumoto R"/>
            <person name="Murakumo K"/>
            <person name="Nishida K"/>
            <person name="Terakita A"/>
            <person name="Kuratani S"/>
            <person name="Sato K"/>
            <person name="Hyodo S Kuraku.S."/>
        </authorList>
    </citation>
    <scope>NUCLEOTIDE SEQUENCE [LARGE SCALE GENOMIC DNA]</scope>
</reference>
<evidence type="ECO:0000313" key="3">
    <source>
        <dbReference type="Proteomes" id="UP000287033"/>
    </source>
</evidence>
<sequence length="361" mass="41294">MAAVGVLSALRRCAVPGGWYKWQGLSLTGGQCRQVHSTGCLYAKKSLLKKFLSKSKKKFWYESPTLGSQLLFKPSSLENALKPQRKLQKEHSIRMRALNNMLYKAITELLDSNEVSSELYDHKVEISKVMLTVDFSACRVYWVASGSVEKDYSVQQLLQKCSAHVRHLIISRQVMGNVPPVVFVKDRQQSAIAEVERLLEFADYGSEKETVDIEHFRHGPPDFSGKPVSQESTSASSDLPLSSPEVDHFGIDHDLLNRKILEYKKNISERSSETDNYILSAQHQEQLDHLKKLKRIKKKKSRYKIDDTPEMYILEKYNMDSATSNTFSDEEEQLKEIDEEVKELEAEEDNPKSALKFLKDV</sequence>
<comment type="caution">
    <text evidence="2">The sequence shown here is derived from an EMBL/GenBank/DDBJ whole genome shotgun (WGS) entry which is preliminary data.</text>
</comment>
<proteinExistence type="predicted"/>
<dbReference type="PANTHER" id="PTHR14725:SF0">
    <property type="entry name" value="RIBOSOME-BINDING FACTOR A, MITOCHONDRIAL-RELATED"/>
    <property type="match status" value="1"/>
</dbReference>
<keyword evidence="3" id="KW-1185">Reference proteome</keyword>
<dbReference type="InterPro" id="IPR023799">
    <property type="entry name" value="RbfA_dom_sf"/>
</dbReference>
<organism evidence="2 3">
    <name type="scientific">Chiloscyllium punctatum</name>
    <name type="common">Brownbanded bambooshark</name>
    <name type="synonym">Hemiscyllium punctatum</name>
    <dbReference type="NCBI Taxonomy" id="137246"/>
    <lineage>
        <taxon>Eukaryota</taxon>
        <taxon>Metazoa</taxon>
        <taxon>Chordata</taxon>
        <taxon>Craniata</taxon>
        <taxon>Vertebrata</taxon>
        <taxon>Chondrichthyes</taxon>
        <taxon>Elasmobranchii</taxon>
        <taxon>Galeomorphii</taxon>
        <taxon>Galeoidea</taxon>
        <taxon>Orectolobiformes</taxon>
        <taxon>Hemiscylliidae</taxon>
        <taxon>Chiloscyllium</taxon>
    </lineage>
</organism>
<evidence type="ECO:0000313" key="2">
    <source>
        <dbReference type="EMBL" id="GCC34956.1"/>
    </source>
</evidence>
<dbReference type="OrthoDB" id="418445at2759"/>
<feature type="region of interest" description="Disordered" evidence="1">
    <location>
        <begin position="215"/>
        <end position="243"/>
    </location>
</feature>
<evidence type="ECO:0008006" key="4">
    <source>
        <dbReference type="Google" id="ProtNLM"/>
    </source>
</evidence>
<dbReference type="AlphaFoldDB" id="A0A401SX89"/>
<dbReference type="EMBL" id="BEZZ01000648">
    <property type="protein sequence ID" value="GCC34956.1"/>
    <property type="molecule type" value="Genomic_DNA"/>
</dbReference>
<dbReference type="PANTHER" id="PTHR14725">
    <property type="entry name" value="RIBOSOME-BINDING FACTOR A, MITOCHONDRIAL-RELATED"/>
    <property type="match status" value="1"/>
</dbReference>
<dbReference type="InterPro" id="IPR039212">
    <property type="entry name" value="RBFA_mitochondrial"/>
</dbReference>
<gene>
    <name evidence="2" type="ORF">chiPu_0013433</name>
</gene>
<feature type="compositionally biased region" description="Low complexity" evidence="1">
    <location>
        <begin position="232"/>
        <end position="243"/>
    </location>
</feature>
<name>A0A401SX89_CHIPU</name>
<protein>
    <recommendedName>
        <fullName evidence="4">Ribosome-binding factor A, mitochondrial</fullName>
    </recommendedName>
</protein>
<dbReference type="OMA" id="FGPPEDQ"/>
<dbReference type="STRING" id="137246.A0A401SX89"/>
<dbReference type="InterPro" id="IPR000238">
    <property type="entry name" value="RbfA"/>
</dbReference>
<feature type="region of interest" description="Disordered" evidence="1">
    <location>
        <begin position="342"/>
        <end position="361"/>
    </location>
</feature>
<accession>A0A401SX89</accession>
<dbReference type="GO" id="GO:0006364">
    <property type="term" value="P:rRNA processing"/>
    <property type="evidence" value="ECO:0007669"/>
    <property type="project" value="InterPro"/>
</dbReference>
<dbReference type="Gene3D" id="3.30.300.20">
    <property type="match status" value="1"/>
</dbReference>
<dbReference type="SUPFAM" id="SSF89919">
    <property type="entry name" value="Ribosome-binding factor A, RbfA"/>
    <property type="match status" value="1"/>
</dbReference>
<dbReference type="Proteomes" id="UP000287033">
    <property type="component" value="Unassembled WGS sequence"/>
</dbReference>
<dbReference type="Pfam" id="PF02033">
    <property type="entry name" value="RBFA"/>
    <property type="match status" value="1"/>
</dbReference>
<dbReference type="InterPro" id="IPR015946">
    <property type="entry name" value="KH_dom-like_a/b"/>
</dbReference>